<dbReference type="NCBIfam" id="NF004846">
    <property type="entry name" value="PRK06197.1"/>
    <property type="match status" value="1"/>
</dbReference>
<dbReference type="CDD" id="cd05327">
    <property type="entry name" value="retinol-DH_like_SDR_c_like"/>
    <property type="match status" value="1"/>
</dbReference>
<accession>A0A8J3C8F0</accession>
<proteinExistence type="predicted"/>
<reference evidence="2" key="1">
    <citation type="journal article" date="2014" name="Int. J. Syst. Evol. Microbiol.">
        <title>Complete genome sequence of Corynebacterium casei LMG S-19264T (=DSM 44701T), isolated from a smear-ripened cheese.</title>
        <authorList>
            <consortium name="US DOE Joint Genome Institute (JGI-PGF)"/>
            <person name="Walter F."/>
            <person name="Albersmeier A."/>
            <person name="Kalinowski J."/>
            <person name="Ruckert C."/>
        </authorList>
    </citation>
    <scope>NUCLEOTIDE SEQUENCE</scope>
    <source>
        <strain evidence="2">CGMCC 4.5737</strain>
    </source>
</reference>
<evidence type="ECO:0000256" key="1">
    <source>
        <dbReference type="ARBA" id="ARBA00023002"/>
    </source>
</evidence>
<gene>
    <name evidence="2" type="ORF">GCM10012275_26750</name>
</gene>
<dbReference type="PRINTS" id="PR00081">
    <property type="entry name" value="GDHRDH"/>
</dbReference>
<dbReference type="AlphaFoldDB" id="A0A8J3C8F0"/>
<dbReference type="SUPFAM" id="SSF51735">
    <property type="entry name" value="NAD(P)-binding Rossmann-fold domains"/>
    <property type="match status" value="1"/>
</dbReference>
<keyword evidence="1" id="KW-0560">Oxidoreductase</keyword>
<dbReference type="PANTHER" id="PTHR43157">
    <property type="entry name" value="PHOSPHATIDYLINOSITOL-GLYCAN BIOSYNTHESIS CLASS F PROTEIN-RELATED"/>
    <property type="match status" value="1"/>
</dbReference>
<sequence>MSNWTADQIPDQTGRTVLVTGANSGLGLHTALQLARHGARVLLACRSPERGQAALEQVRRRGAADLVGLDLADLDSVRHAAAEVRERTGDSLDLLVNNAGVMATPSRRTKDGFELQFGTNHLGHAALTWLLGPALGNAPNPRVVTVSSLAHRIGRIALDDLNFARRRYGSWPAYGQAKLANLLFAFELDRRARQAGLDLVSVAAHPGFSNTELAGNMARSRGSSLMKQGSRVFGALFAQSAEQGVLPQLYAATAPDVRGGEYFGPDGLGEVRGGPRRVKARRAAYNPGLAAALWRRTAELTGVQPFPQ</sequence>
<comment type="caution">
    <text evidence="2">The sequence shown here is derived from an EMBL/GenBank/DDBJ whole genome shotgun (WGS) entry which is preliminary data.</text>
</comment>
<dbReference type="InterPro" id="IPR036291">
    <property type="entry name" value="NAD(P)-bd_dom_sf"/>
</dbReference>
<dbReference type="GO" id="GO:0016491">
    <property type="term" value="F:oxidoreductase activity"/>
    <property type="evidence" value="ECO:0007669"/>
    <property type="project" value="UniProtKB-KW"/>
</dbReference>
<dbReference type="InterPro" id="IPR002347">
    <property type="entry name" value="SDR_fam"/>
</dbReference>
<evidence type="ECO:0000313" key="3">
    <source>
        <dbReference type="Proteomes" id="UP000637578"/>
    </source>
</evidence>
<keyword evidence="3" id="KW-1185">Reference proteome</keyword>
<dbReference type="PANTHER" id="PTHR43157:SF31">
    <property type="entry name" value="PHOSPHATIDYLINOSITOL-GLYCAN BIOSYNTHESIS CLASS F PROTEIN"/>
    <property type="match status" value="1"/>
</dbReference>
<dbReference type="EMBL" id="BMMK01000010">
    <property type="protein sequence ID" value="GGM54282.1"/>
    <property type="molecule type" value="Genomic_DNA"/>
</dbReference>
<reference evidence="2" key="2">
    <citation type="submission" date="2020-09" db="EMBL/GenBank/DDBJ databases">
        <authorList>
            <person name="Sun Q."/>
            <person name="Zhou Y."/>
        </authorList>
    </citation>
    <scope>NUCLEOTIDE SEQUENCE</scope>
    <source>
        <strain evidence="2">CGMCC 4.5737</strain>
    </source>
</reference>
<organism evidence="2 3">
    <name type="scientific">Longimycelium tulufanense</name>
    <dbReference type="NCBI Taxonomy" id="907463"/>
    <lineage>
        <taxon>Bacteria</taxon>
        <taxon>Bacillati</taxon>
        <taxon>Actinomycetota</taxon>
        <taxon>Actinomycetes</taxon>
        <taxon>Pseudonocardiales</taxon>
        <taxon>Pseudonocardiaceae</taxon>
        <taxon>Longimycelium</taxon>
    </lineage>
</organism>
<dbReference type="Gene3D" id="3.40.50.720">
    <property type="entry name" value="NAD(P)-binding Rossmann-like Domain"/>
    <property type="match status" value="1"/>
</dbReference>
<name>A0A8J3C8F0_9PSEU</name>
<protein>
    <submittedName>
        <fullName evidence="2">Short-chain dehydrogenase</fullName>
    </submittedName>
</protein>
<dbReference type="Proteomes" id="UP000637578">
    <property type="component" value="Unassembled WGS sequence"/>
</dbReference>
<evidence type="ECO:0000313" key="2">
    <source>
        <dbReference type="EMBL" id="GGM54282.1"/>
    </source>
</evidence>
<dbReference type="Pfam" id="PF00106">
    <property type="entry name" value="adh_short"/>
    <property type="match status" value="1"/>
</dbReference>
<dbReference type="RefSeq" id="WP_189057462.1">
    <property type="nucleotide sequence ID" value="NZ_BMMK01000010.1"/>
</dbReference>